<organism evidence="1 2">
    <name type="scientific">Acrobeloides nanus</name>
    <dbReference type="NCBI Taxonomy" id="290746"/>
    <lineage>
        <taxon>Eukaryota</taxon>
        <taxon>Metazoa</taxon>
        <taxon>Ecdysozoa</taxon>
        <taxon>Nematoda</taxon>
        <taxon>Chromadorea</taxon>
        <taxon>Rhabditida</taxon>
        <taxon>Tylenchina</taxon>
        <taxon>Cephalobomorpha</taxon>
        <taxon>Cephaloboidea</taxon>
        <taxon>Cephalobidae</taxon>
        <taxon>Acrobeloides</taxon>
    </lineage>
</organism>
<dbReference type="Proteomes" id="UP000887540">
    <property type="component" value="Unplaced"/>
</dbReference>
<dbReference type="WBParaSite" id="ACRNAN_scaffold1722.g13309.t1">
    <property type="protein sequence ID" value="ACRNAN_scaffold1722.g13309.t1"/>
    <property type="gene ID" value="ACRNAN_scaffold1722.g13309"/>
</dbReference>
<sequence>MAALTQMSHVCKVVSPQDWTGKSMESELGEIEAENLDFKKIGLKIIKEAEKKDTRVAGPQNWKFKNTKAEIEAEDLNKIGLKIIKETGKEGYPVTAKMTVTSLEISNHIPYEQYGL</sequence>
<evidence type="ECO:0000313" key="2">
    <source>
        <dbReference type="WBParaSite" id="ACRNAN_scaffold1722.g13309.t1"/>
    </source>
</evidence>
<reference evidence="2" key="1">
    <citation type="submission" date="2022-11" db="UniProtKB">
        <authorList>
            <consortium name="WormBaseParasite"/>
        </authorList>
    </citation>
    <scope>IDENTIFICATION</scope>
</reference>
<proteinExistence type="predicted"/>
<name>A0A914D3I2_9BILA</name>
<accession>A0A914D3I2</accession>
<dbReference type="AlphaFoldDB" id="A0A914D3I2"/>
<protein>
    <submittedName>
        <fullName evidence="2">Uncharacterized protein</fullName>
    </submittedName>
</protein>
<evidence type="ECO:0000313" key="1">
    <source>
        <dbReference type="Proteomes" id="UP000887540"/>
    </source>
</evidence>
<keyword evidence="1" id="KW-1185">Reference proteome</keyword>